<dbReference type="EMBL" id="BTSX01000002">
    <property type="protein sequence ID" value="GMS84912.1"/>
    <property type="molecule type" value="Genomic_DNA"/>
</dbReference>
<feature type="transmembrane region" description="Helical" evidence="1">
    <location>
        <begin position="12"/>
        <end position="33"/>
    </location>
</feature>
<reference evidence="2" key="1">
    <citation type="submission" date="2023-10" db="EMBL/GenBank/DDBJ databases">
        <title>Genome assembly of Pristionchus species.</title>
        <authorList>
            <person name="Yoshida K."/>
            <person name="Sommer R.J."/>
        </authorList>
    </citation>
    <scope>NUCLEOTIDE SEQUENCE</scope>
    <source>
        <strain evidence="2">RS0144</strain>
    </source>
</reference>
<keyword evidence="1" id="KW-0812">Transmembrane</keyword>
<organism evidence="2 4">
    <name type="scientific">Pristionchus entomophagus</name>
    <dbReference type="NCBI Taxonomy" id="358040"/>
    <lineage>
        <taxon>Eukaryota</taxon>
        <taxon>Metazoa</taxon>
        <taxon>Ecdysozoa</taxon>
        <taxon>Nematoda</taxon>
        <taxon>Chromadorea</taxon>
        <taxon>Rhabditida</taxon>
        <taxon>Rhabditina</taxon>
        <taxon>Diplogasteromorpha</taxon>
        <taxon>Diplogasteroidea</taxon>
        <taxon>Neodiplogasteridae</taxon>
        <taxon>Pristionchus</taxon>
    </lineage>
</organism>
<protein>
    <recommendedName>
        <fullName evidence="5">G protein-coupled receptor</fullName>
    </recommendedName>
</protein>
<keyword evidence="1" id="KW-1133">Transmembrane helix</keyword>
<keyword evidence="4" id="KW-1185">Reference proteome</keyword>
<dbReference type="AlphaFoldDB" id="A0AAV5SNG4"/>
<evidence type="ECO:0000256" key="1">
    <source>
        <dbReference type="SAM" id="Phobius"/>
    </source>
</evidence>
<dbReference type="Proteomes" id="UP001432027">
    <property type="component" value="Unassembled WGS sequence"/>
</dbReference>
<sequence length="103" mass="11859">LLQVPIYVSSLQGLYLCVAIAFMNFTHISYYGTLAVPLVGPSVQFIRKLWRDILYRVAFTVMSFMWILTPATSILQFTALSRSEMTQWKRLLISFTLTVLSLF</sequence>
<name>A0AAV5SNG4_9BILA</name>
<dbReference type="EMBL" id="BTSX01000024">
    <property type="protein sequence ID" value="GMT08172.1"/>
    <property type="molecule type" value="Genomic_DNA"/>
</dbReference>
<feature type="transmembrane region" description="Helical" evidence="1">
    <location>
        <begin position="53"/>
        <end position="80"/>
    </location>
</feature>
<evidence type="ECO:0000313" key="2">
    <source>
        <dbReference type="EMBL" id="GMS84912.1"/>
    </source>
</evidence>
<comment type="caution">
    <text evidence="2">The sequence shown here is derived from an EMBL/GenBank/DDBJ whole genome shotgun (WGS) entry which is preliminary data.</text>
</comment>
<feature type="non-terminal residue" evidence="2">
    <location>
        <position position="1"/>
    </location>
</feature>
<evidence type="ECO:0000313" key="4">
    <source>
        <dbReference type="Proteomes" id="UP001432027"/>
    </source>
</evidence>
<evidence type="ECO:0008006" key="5">
    <source>
        <dbReference type="Google" id="ProtNLM"/>
    </source>
</evidence>
<gene>
    <name evidence="3" type="ORF">PENTCL1PPCAC_30347</name>
    <name evidence="2" type="ORF">PENTCL1PPCAC_7087</name>
</gene>
<accession>A0AAV5SNG4</accession>
<keyword evidence="1" id="KW-0472">Membrane</keyword>
<evidence type="ECO:0000313" key="3">
    <source>
        <dbReference type="EMBL" id="GMT08172.1"/>
    </source>
</evidence>
<proteinExistence type="predicted"/>